<evidence type="ECO:0000256" key="2">
    <source>
        <dbReference type="ARBA" id="ARBA00023002"/>
    </source>
</evidence>
<reference evidence="5" key="1">
    <citation type="submission" date="2022-07" db="EMBL/GenBank/DDBJ databases">
        <title>Genome Sequence of Xylaria arbuscula.</title>
        <authorList>
            <person name="Buettner E."/>
        </authorList>
    </citation>
    <scope>NUCLEOTIDE SEQUENCE</scope>
    <source>
        <strain evidence="5">VT107</strain>
    </source>
</reference>
<dbReference type="PANTHER" id="PTHR43364">
    <property type="entry name" value="NADH-SPECIFIC METHYLGLYOXAL REDUCTASE-RELATED"/>
    <property type="match status" value="1"/>
</dbReference>
<dbReference type="PANTHER" id="PTHR43364:SF7">
    <property type="entry name" value="NADP-DEPENDENT OXIDOREDUCTASE DOMAIN-CONTAINING PROTEIN-RELATED"/>
    <property type="match status" value="1"/>
</dbReference>
<comment type="caution">
    <text evidence="5">The sequence shown here is derived from an EMBL/GenBank/DDBJ whole genome shotgun (WGS) entry which is preliminary data.</text>
</comment>
<dbReference type="EMBL" id="JANPWZ010000535">
    <property type="protein sequence ID" value="KAJ3575524.1"/>
    <property type="molecule type" value="Genomic_DNA"/>
</dbReference>
<evidence type="ECO:0000259" key="4">
    <source>
        <dbReference type="Pfam" id="PF00248"/>
    </source>
</evidence>
<comment type="similarity">
    <text evidence="3">Belongs to the aldo/keto reductase family. Aldo/keto reductase 2 subfamily.</text>
</comment>
<dbReference type="InterPro" id="IPR050523">
    <property type="entry name" value="AKR_Detox_Biosynth"/>
</dbReference>
<dbReference type="VEuPathDB" id="FungiDB:F4678DRAFT_421081"/>
<dbReference type="Gene3D" id="3.20.20.100">
    <property type="entry name" value="NADP-dependent oxidoreductase domain"/>
    <property type="match status" value="1"/>
</dbReference>
<evidence type="ECO:0000256" key="1">
    <source>
        <dbReference type="ARBA" id="ARBA00022857"/>
    </source>
</evidence>
<dbReference type="Proteomes" id="UP001148614">
    <property type="component" value="Unassembled WGS sequence"/>
</dbReference>
<accession>A0A9W8TP17</accession>
<dbReference type="AlphaFoldDB" id="A0A9W8TP17"/>
<keyword evidence="6" id="KW-1185">Reference proteome</keyword>
<protein>
    <recommendedName>
        <fullName evidence="4">NADP-dependent oxidoreductase domain-containing protein</fullName>
    </recommendedName>
</protein>
<sequence>MAFLPPAAPKSLLGRHRLLAPSASVRVSPLCLGGMSIGDAWSFGMGELTKESAFELLDTFYDLGGNFIDTANTYQAGQSEAWIGEWLQKSGRRDEMVIATKYTMSPKSGHPVQQSNYGGTGSKSLHISIENSLKALQTSYVDILYVHCWDYATEIPELMHSLNGLVNQGKVLYLGISDSPAWLVAKANMYARQSGLRPFSIYQGRYSAQERDLEREVIPMCQAEGMAFQPFGVLGGGYFKSPGDKGARNTPSPLLVGREEQMSKVLDAVAKRHGVPITSIALAYVMHKTPYVFPVVGGRKIEHLKANIDALGLELSLEDIKEIESGYLFNLGFPHNFMSLTGSMIRGPQDINILALLGHFDYVSPTNAVKPHKGDLTAAWQATA</sequence>
<keyword evidence="2" id="KW-0560">Oxidoreductase</keyword>
<dbReference type="InterPro" id="IPR023210">
    <property type="entry name" value="NADP_OxRdtase_dom"/>
</dbReference>
<evidence type="ECO:0000256" key="3">
    <source>
        <dbReference type="ARBA" id="ARBA00038157"/>
    </source>
</evidence>
<dbReference type="SUPFAM" id="SSF51430">
    <property type="entry name" value="NAD(P)-linked oxidoreductase"/>
    <property type="match status" value="1"/>
</dbReference>
<dbReference type="InterPro" id="IPR036812">
    <property type="entry name" value="NAD(P)_OxRdtase_dom_sf"/>
</dbReference>
<proteinExistence type="inferred from homology"/>
<dbReference type="GO" id="GO:0016491">
    <property type="term" value="F:oxidoreductase activity"/>
    <property type="evidence" value="ECO:0007669"/>
    <property type="project" value="UniProtKB-KW"/>
</dbReference>
<evidence type="ECO:0000313" key="6">
    <source>
        <dbReference type="Proteomes" id="UP001148614"/>
    </source>
</evidence>
<evidence type="ECO:0000313" key="5">
    <source>
        <dbReference type="EMBL" id="KAJ3575524.1"/>
    </source>
</evidence>
<organism evidence="5 6">
    <name type="scientific">Xylaria arbuscula</name>
    <dbReference type="NCBI Taxonomy" id="114810"/>
    <lineage>
        <taxon>Eukaryota</taxon>
        <taxon>Fungi</taxon>
        <taxon>Dikarya</taxon>
        <taxon>Ascomycota</taxon>
        <taxon>Pezizomycotina</taxon>
        <taxon>Sordariomycetes</taxon>
        <taxon>Xylariomycetidae</taxon>
        <taxon>Xylariales</taxon>
        <taxon>Xylariaceae</taxon>
        <taxon>Xylaria</taxon>
    </lineage>
</organism>
<keyword evidence="1" id="KW-0521">NADP</keyword>
<gene>
    <name evidence="5" type="ORF">NPX13_g4003</name>
</gene>
<feature type="domain" description="NADP-dependent oxidoreductase" evidence="4">
    <location>
        <begin position="29"/>
        <end position="325"/>
    </location>
</feature>
<dbReference type="Pfam" id="PF00248">
    <property type="entry name" value="Aldo_ket_red"/>
    <property type="match status" value="1"/>
</dbReference>
<name>A0A9W8TP17_9PEZI</name>